<dbReference type="Gene3D" id="3.30.565.10">
    <property type="entry name" value="Histidine kinase-like ATPase, C-terminal domain"/>
    <property type="match status" value="2"/>
</dbReference>
<dbReference type="Gene3D" id="3.40.50.2300">
    <property type="match status" value="1"/>
</dbReference>
<protein>
    <recommendedName>
        <fullName evidence="2">histidine kinase</fullName>
        <ecNumber evidence="2">2.7.13.3</ecNumber>
    </recommendedName>
</protein>
<dbReference type="InterPro" id="IPR003661">
    <property type="entry name" value="HisK_dim/P_dom"/>
</dbReference>
<keyword evidence="8" id="KW-1133">Transmembrane helix</keyword>
<feature type="compositionally biased region" description="Basic residues" evidence="7">
    <location>
        <begin position="743"/>
        <end position="753"/>
    </location>
</feature>
<sequence>MHPLTLAFRSPGLEGQYLADVANRRWPVYIFIFCFDVACYSFRLTAKRLRSNATSATVLTEVAPQLANMAMLYIFLGLLNGRSRRMGARAARQEEYLLITVMAFAICCLLTTLRAENAQDYVFGGYFLICTTSFLKIRWLVGTTVLAAPIALVHFWYRRFTILPVDAEVHLLVAWAVGGLMSFLADTYRRQMFANHKLAATAAEKEIHEARARAEAQRLLAGAQAQAAQRALIVAREKAANEAKSEFMSLMCHEVRTPLNGCLASAEMLLETPLEEEQRELAKTIRVSGSILLSTVSNFLDFFKMEAGKQLDVVRTEIDVQELVSDVHCIIEAMIGRGCGVTLMRPHMPGVPEYALGDPDRLRGILLNLYTNAAKFTKRGAISLRVSVAGPNFRPKPHELHTFSATSSRRSTDEGSIRLSSTSGAERSTAEGVARRHQTRPSDSGDNADLGVAPTSIASGGQSPAASGVDPSASCGPGSVSTSDATRSSSLEAPTTPETSASPARVQPVLTSDGERTAAASSSGQDSGPGAESSSIGSDSDQYGDQADQARRDSHIEASTSGRSAGNTGRRSSGGSRVQPQMKSVERLGNGWCSVVSANPAATQAGHDLSNHQQWLVFEVADMGVGIAEEGLQRLFREYVQGTEDEMRQPRRRGGTGLGLSICSKQVAVLGGQIGAMSKRDCGSTFWFTIPLIMPAPSERGRTSEMRRVASWCSRDAFSDGHLRAPEPHEAEARLKGATSRAHSFRKYHHSQRATRSTSYVSVTEAQRAFAQEDAQASVQNSLLYSNRGASSHQSEPASRRRSAPQEDRVIDPGFLPDVAVAVAAAQRVERLAQPVSAADKRMGTPQAGTPAAKSAAARAALLSAPAPAPTTEAASMRNPAATPPLSRRSSLQSLSRRGSLSEAQAFSLAHSAASVVQAAQAKLAAIEQQSGPPCSGEDSSASEAEARRPRQSFGAPPRRPSHHHLAKALGPVPEMTTIQMPLLGVDAAPPPPALQIKRGKRPSMEARRRKLDISALQGRRVLLAEDNLINQTVARKMLTSLGMHCEVASNGQEAVDIAYRSHAEGNCFSIILMDMAMPVMGGCDATRMLRRLGLDLPIVAMTANASDRDRDECLEAGMDGFLSKPVLKDRLAEAIMQVISGRARYKDEALALKALEGVGG</sequence>
<keyword evidence="12" id="KW-1185">Reference proteome</keyword>
<dbReference type="InterPro" id="IPR005467">
    <property type="entry name" value="His_kinase_dom"/>
</dbReference>
<evidence type="ECO:0000259" key="10">
    <source>
        <dbReference type="PROSITE" id="PS50110"/>
    </source>
</evidence>
<dbReference type="SMART" id="SM00448">
    <property type="entry name" value="REC"/>
    <property type="match status" value="1"/>
</dbReference>
<keyword evidence="4" id="KW-0808">Transferase</keyword>
<dbReference type="PANTHER" id="PTHR43047:SF71">
    <property type="entry name" value="HISTIDINE KINASE CONTAINING CHEY-HOMOLOGOUS RECEIVER DOMAIN-RELATED"/>
    <property type="match status" value="1"/>
</dbReference>
<dbReference type="InterPro" id="IPR011006">
    <property type="entry name" value="CheY-like_superfamily"/>
</dbReference>
<dbReference type="InterPro" id="IPR003594">
    <property type="entry name" value="HATPase_dom"/>
</dbReference>
<feature type="transmembrane region" description="Helical" evidence="8">
    <location>
        <begin position="26"/>
        <end position="46"/>
    </location>
</feature>
<dbReference type="Gene3D" id="1.10.287.130">
    <property type="match status" value="1"/>
</dbReference>
<dbReference type="SMART" id="SM00387">
    <property type="entry name" value="HATPase_c"/>
    <property type="match status" value="1"/>
</dbReference>
<feature type="region of interest" description="Disordered" evidence="7">
    <location>
        <begin position="787"/>
        <end position="811"/>
    </location>
</feature>
<evidence type="ECO:0000256" key="4">
    <source>
        <dbReference type="ARBA" id="ARBA00022679"/>
    </source>
</evidence>
<feature type="compositionally biased region" description="Low complexity" evidence="7">
    <location>
        <begin position="558"/>
        <end position="577"/>
    </location>
</feature>
<feature type="compositionally biased region" description="Low complexity" evidence="7">
    <location>
        <begin position="886"/>
        <end position="897"/>
    </location>
</feature>
<comment type="catalytic activity">
    <reaction evidence="1">
        <text>ATP + protein L-histidine = ADP + protein N-phospho-L-histidine.</text>
        <dbReference type="EC" id="2.7.13.3"/>
    </reaction>
</comment>
<dbReference type="PRINTS" id="PR00344">
    <property type="entry name" value="BCTRLSENSOR"/>
</dbReference>
<dbReference type="GO" id="GO:0000155">
    <property type="term" value="F:phosphorelay sensor kinase activity"/>
    <property type="evidence" value="ECO:0007669"/>
    <property type="project" value="InterPro"/>
</dbReference>
<feature type="region of interest" description="Disordered" evidence="7">
    <location>
        <begin position="393"/>
        <end position="582"/>
    </location>
</feature>
<evidence type="ECO:0000256" key="8">
    <source>
        <dbReference type="SAM" id="Phobius"/>
    </source>
</evidence>
<keyword evidence="5" id="KW-0418">Kinase</keyword>
<name>A0AAW1PNX5_9CHLO</name>
<feature type="transmembrane region" description="Helical" evidence="8">
    <location>
        <begin position="169"/>
        <end position="188"/>
    </location>
</feature>
<dbReference type="PROSITE" id="PS50110">
    <property type="entry name" value="RESPONSE_REGULATORY"/>
    <property type="match status" value="1"/>
</dbReference>
<dbReference type="CDD" id="cd00082">
    <property type="entry name" value="HisKA"/>
    <property type="match status" value="1"/>
</dbReference>
<gene>
    <name evidence="11" type="ORF">WJX72_001151</name>
</gene>
<feature type="domain" description="Histidine kinase" evidence="9">
    <location>
        <begin position="250"/>
        <end position="694"/>
    </location>
</feature>
<dbReference type="SUPFAM" id="SSF47384">
    <property type="entry name" value="Homodimeric domain of signal transducing histidine kinase"/>
    <property type="match status" value="1"/>
</dbReference>
<evidence type="ECO:0000256" key="2">
    <source>
        <dbReference type="ARBA" id="ARBA00012438"/>
    </source>
</evidence>
<feature type="region of interest" description="Disordered" evidence="7">
    <location>
        <begin position="837"/>
        <end position="897"/>
    </location>
</feature>
<feature type="compositionally biased region" description="Polar residues" evidence="7">
    <location>
        <begin position="491"/>
        <end position="502"/>
    </location>
</feature>
<feature type="transmembrane region" description="Helical" evidence="8">
    <location>
        <begin position="96"/>
        <end position="116"/>
    </location>
</feature>
<evidence type="ECO:0000256" key="6">
    <source>
        <dbReference type="PROSITE-ProRule" id="PRU00169"/>
    </source>
</evidence>
<dbReference type="PROSITE" id="PS50109">
    <property type="entry name" value="HIS_KIN"/>
    <property type="match status" value="1"/>
</dbReference>
<feature type="compositionally biased region" description="Polar residues" evidence="7">
    <location>
        <begin position="519"/>
        <end position="543"/>
    </location>
</feature>
<dbReference type="SUPFAM" id="SSF52172">
    <property type="entry name" value="CheY-like"/>
    <property type="match status" value="1"/>
</dbReference>
<dbReference type="InterPro" id="IPR004358">
    <property type="entry name" value="Sig_transdc_His_kin-like_C"/>
</dbReference>
<dbReference type="EC" id="2.7.13.3" evidence="2"/>
<evidence type="ECO:0000256" key="7">
    <source>
        <dbReference type="SAM" id="MobiDB-lite"/>
    </source>
</evidence>
<dbReference type="SUPFAM" id="SSF55874">
    <property type="entry name" value="ATPase domain of HSP90 chaperone/DNA topoisomerase II/histidine kinase"/>
    <property type="match status" value="2"/>
</dbReference>
<dbReference type="Pfam" id="PF00072">
    <property type="entry name" value="Response_reg"/>
    <property type="match status" value="1"/>
</dbReference>
<feature type="compositionally biased region" description="Low complexity" evidence="7">
    <location>
        <begin position="848"/>
        <end position="876"/>
    </location>
</feature>
<feature type="transmembrane region" description="Helical" evidence="8">
    <location>
        <begin position="137"/>
        <end position="157"/>
    </location>
</feature>
<comment type="caution">
    <text evidence="11">The sequence shown here is derived from an EMBL/GenBank/DDBJ whole genome shotgun (WGS) entry which is preliminary data.</text>
</comment>
<feature type="region of interest" description="Disordered" evidence="7">
    <location>
        <begin position="928"/>
        <end position="966"/>
    </location>
</feature>
<dbReference type="InterPro" id="IPR036890">
    <property type="entry name" value="HATPase_C_sf"/>
</dbReference>
<evidence type="ECO:0000256" key="5">
    <source>
        <dbReference type="ARBA" id="ARBA00022777"/>
    </source>
</evidence>
<feature type="modified residue" description="4-aspartylphosphate" evidence="6">
    <location>
        <position position="1075"/>
    </location>
</feature>
<keyword evidence="3 6" id="KW-0597">Phosphoprotein</keyword>
<keyword evidence="8" id="KW-0812">Transmembrane</keyword>
<evidence type="ECO:0000259" key="9">
    <source>
        <dbReference type="PROSITE" id="PS50109"/>
    </source>
</evidence>
<reference evidence="11 12" key="1">
    <citation type="journal article" date="2024" name="Nat. Commun.">
        <title>Phylogenomics reveals the evolutionary origins of lichenization in chlorophyte algae.</title>
        <authorList>
            <person name="Puginier C."/>
            <person name="Libourel C."/>
            <person name="Otte J."/>
            <person name="Skaloud P."/>
            <person name="Haon M."/>
            <person name="Grisel S."/>
            <person name="Petersen M."/>
            <person name="Berrin J.G."/>
            <person name="Delaux P.M."/>
            <person name="Dal Grande F."/>
            <person name="Keller J."/>
        </authorList>
    </citation>
    <scope>NUCLEOTIDE SEQUENCE [LARGE SCALE GENOMIC DNA]</scope>
    <source>
        <strain evidence="11 12">SAG 2043</strain>
    </source>
</reference>
<dbReference type="Pfam" id="PF00512">
    <property type="entry name" value="HisKA"/>
    <property type="match status" value="1"/>
</dbReference>
<feature type="compositionally biased region" description="Polar residues" evidence="7">
    <location>
        <begin position="787"/>
        <end position="797"/>
    </location>
</feature>
<dbReference type="AlphaFoldDB" id="A0AAW1PNX5"/>
<dbReference type="CDD" id="cd17546">
    <property type="entry name" value="REC_hyHK_CKI1_RcsC-like"/>
    <property type="match status" value="1"/>
</dbReference>
<dbReference type="PANTHER" id="PTHR43047">
    <property type="entry name" value="TWO-COMPONENT HISTIDINE PROTEIN KINASE"/>
    <property type="match status" value="1"/>
</dbReference>
<organism evidence="11 12">
    <name type="scientific">[Myrmecia] bisecta</name>
    <dbReference type="NCBI Taxonomy" id="41462"/>
    <lineage>
        <taxon>Eukaryota</taxon>
        <taxon>Viridiplantae</taxon>
        <taxon>Chlorophyta</taxon>
        <taxon>core chlorophytes</taxon>
        <taxon>Trebouxiophyceae</taxon>
        <taxon>Trebouxiales</taxon>
        <taxon>Trebouxiaceae</taxon>
        <taxon>Myrmecia</taxon>
    </lineage>
</organism>
<dbReference type="Pfam" id="PF02518">
    <property type="entry name" value="HATPase_c"/>
    <property type="match status" value="1"/>
</dbReference>
<evidence type="ECO:0000256" key="3">
    <source>
        <dbReference type="ARBA" id="ARBA00022553"/>
    </source>
</evidence>
<dbReference type="GO" id="GO:0005886">
    <property type="term" value="C:plasma membrane"/>
    <property type="evidence" value="ECO:0007669"/>
    <property type="project" value="TreeGrafter"/>
</dbReference>
<dbReference type="GO" id="GO:0009927">
    <property type="term" value="F:histidine phosphotransfer kinase activity"/>
    <property type="evidence" value="ECO:0007669"/>
    <property type="project" value="TreeGrafter"/>
</dbReference>
<evidence type="ECO:0000313" key="12">
    <source>
        <dbReference type="Proteomes" id="UP001489004"/>
    </source>
</evidence>
<feature type="domain" description="Response regulatory" evidence="10">
    <location>
        <begin position="1021"/>
        <end position="1140"/>
    </location>
</feature>
<dbReference type="EMBL" id="JALJOR010000006">
    <property type="protein sequence ID" value="KAK9815291.1"/>
    <property type="molecule type" value="Genomic_DNA"/>
</dbReference>
<accession>A0AAW1PNX5</accession>
<feature type="compositionally biased region" description="Low complexity" evidence="7">
    <location>
        <begin position="479"/>
        <end position="490"/>
    </location>
</feature>
<evidence type="ECO:0000256" key="1">
    <source>
        <dbReference type="ARBA" id="ARBA00000085"/>
    </source>
</evidence>
<dbReference type="InterPro" id="IPR036097">
    <property type="entry name" value="HisK_dim/P_sf"/>
</dbReference>
<dbReference type="Proteomes" id="UP001489004">
    <property type="component" value="Unassembled WGS sequence"/>
</dbReference>
<dbReference type="InterPro" id="IPR001789">
    <property type="entry name" value="Sig_transdc_resp-reg_receiver"/>
</dbReference>
<proteinExistence type="predicted"/>
<feature type="compositionally biased region" description="Polar residues" evidence="7">
    <location>
        <begin position="456"/>
        <end position="465"/>
    </location>
</feature>
<evidence type="ECO:0000313" key="11">
    <source>
        <dbReference type="EMBL" id="KAK9815291.1"/>
    </source>
</evidence>
<feature type="transmembrane region" description="Helical" evidence="8">
    <location>
        <begin position="58"/>
        <end position="76"/>
    </location>
</feature>
<dbReference type="SMART" id="SM00388">
    <property type="entry name" value="HisKA"/>
    <property type="match status" value="1"/>
</dbReference>
<feature type="region of interest" description="Disordered" evidence="7">
    <location>
        <begin position="737"/>
        <end position="760"/>
    </location>
</feature>
<keyword evidence="8" id="KW-0472">Membrane</keyword>